<keyword evidence="4 6" id="KW-0067">ATP-binding</keyword>
<dbReference type="PANTHER" id="PTHR43776:SF7">
    <property type="entry name" value="D,D-DIPEPTIDE TRANSPORT ATP-BINDING PROTEIN DDPF-RELATED"/>
    <property type="match status" value="1"/>
</dbReference>
<dbReference type="Pfam" id="PF08352">
    <property type="entry name" value="oligo_HPY"/>
    <property type="match status" value="1"/>
</dbReference>
<dbReference type="GO" id="GO:0055085">
    <property type="term" value="P:transmembrane transport"/>
    <property type="evidence" value="ECO:0007669"/>
    <property type="project" value="UniProtKB-ARBA"/>
</dbReference>
<evidence type="ECO:0000313" key="6">
    <source>
        <dbReference type="EMBL" id="GLB53158.1"/>
    </source>
</evidence>
<dbReference type="InterPro" id="IPR013563">
    <property type="entry name" value="Oligopep_ABC_C"/>
</dbReference>
<accession>A0A9W6B8V8</accession>
<protein>
    <submittedName>
        <fullName evidence="6">ABC transporter ATP-binding protein</fullName>
    </submittedName>
</protein>
<gene>
    <name evidence="6" type="primary">gsiA</name>
    <name evidence="6" type="ORF">NBRC110019_21980</name>
</gene>
<dbReference type="PROSITE" id="PS00211">
    <property type="entry name" value="ABC_TRANSPORTER_1"/>
    <property type="match status" value="2"/>
</dbReference>
<dbReference type="EMBL" id="BRVP01000014">
    <property type="protein sequence ID" value="GLB53158.1"/>
    <property type="molecule type" value="Genomic_DNA"/>
</dbReference>
<keyword evidence="2" id="KW-0813">Transport</keyword>
<reference evidence="6" key="1">
    <citation type="submission" date="2022-07" db="EMBL/GenBank/DDBJ databases">
        <title>Taxonomy of Novel Oxalotrophic and Methylotrophic Bacteria.</title>
        <authorList>
            <person name="Sahin N."/>
            <person name="Tani A."/>
        </authorList>
    </citation>
    <scope>NUCLEOTIDE SEQUENCE</scope>
    <source>
        <strain evidence="6">AM327</strain>
    </source>
</reference>
<dbReference type="PROSITE" id="PS50893">
    <property type="entry name" value="ABC_TRANSPORTER_2"/>
    <property type="match status" value="2"/>
</dbReference>
<dbReference type="SMART" id="SM00382">
    <property type="entry name" value="AAA"/>
    <property type="match status" value="2"/>
</dbReference>
<dbReference type="NCBIfam" id="NF007739">
    <property type="entry name" value="PRK10419.1"/>
    <property type="match status" value="2"/>
</dbReference>
<evidence type="ECO:0000256" key="4">
    <source>
        <dbReference type="ARBA" id="ARBA00022840"/>
    </source>
</evidence>
<dbReference type="InterPro" id="IPR027417">
    <property type="entry name" value="P-loop_NTPase"/>
</dbReference>
<dbReference type="CDD" id="cd03257">
    <property type="entry name" value="ABC_NikE_OppD_transporters"/>
    <property type="match status" value="2"/>
</dbReference>
<sequence length="566" mass="63368">MLKVTNLSVAFKKENEFTNVIHGISYEVGANEIVGIVGESGSGKSVSSLALMGLLPKKISAITNGNIQFQEQELNGLSEKAFQDIRGNQISMIFQEPMSSLNPSMKCGKQVMEILQQHTSLTKKEMKAKVIALFEKVQLPEPSVLFHKYPHQISGGQKQRVMIAMAIACKPKLLIADEPTTALDVTVQKEIIKLLKQLQEQTKMSILFISHDLTLVSEIADKVLVMYKGEIVEQGTTNTIFNTPQHTYTKALLASRPSLEVRLAKLPTISDFLNNTTSTQEITSEKRTEQHTQLYSKPPILEVKNVEKEYITHTSIFGKNNTFKAVNNVSFNVYEGETIGLVGESGCGKSTLGNAILQLDKATAGSIVYRGTDITQLATKEVRKLRKEIQLIFQDPYSSLNPRISVGNAILEPMKVHKLYKDDTERKEKVLELLERVGLDASHYNRYPHEFSGGQRQRIGIARTIALQPKLIICDESVSALDISVQAQVLNLLNELKENFGFTYIFISHDLAVVKYMSDQLIVMNKGKIEELGDADFIYSHPKSEYTYNLIDAIPKENAIKKRFRS</sequence>
<dbReference type="NCBIfam" id="NF010167">
    <property type="entry name" value="PRK13648.1"/>
    <property type="match status" value="2"/>
</dbReference>
<keyword evidence="3" id="KW-0547">Nucleotide-binding</keyword>
<evidence type="ECO:0000259" key="5">
    <source>
        <dbReference type="PROSITE" id="PS50893"/>
    </source>
</evidence>
<dbReference type="InterPro" id="IPR017871">
    <property type="entry name" value="ABC_transporter-like_CS"/>
</dbReference>
<dbReference type="GO" id="GO:0005524">
    <property type="term" value="F:ATP binding"/>
    <property type="evidence" value="ECO:0007669"/>
    <property type="project" value="UniProtKB-KW"/>
</dbReference>
<dbReference type="SUPFAM" id="SSF52540">
    <property type="entry name" value="P-loop containing nucleoside triphosphate hydrolases"/>
    <property type="match status" value="2"/>
</dbReference>
<comment type="caution">
    <text evidence="6">The sequence shown here is derived from an EMBL/GenBank/DDBJ whole genome shotgun (WGS) entry which is preliminary data.</text>
</comment>
<proteinExistence type="inferred from homology"/>
<dbReference type="InterPro" id="IPR050319">
    <property type="entry name" value="ABC_transp_ATP-bind"/>
</dbReference>
<evidence type="ECO:0000256" key="1">
    <source>
        <dbReference type="ARBA" id="ARBA00005417"/>
    </source>
</evidence>
<dbReference type="PANTHER" id="PTHR43776">
    <property type="entry name" value="TRANSPORT ATP-BINDING PROTEIN"/>
    <property type="match status" value="1"/>
</dbReference>
<dbReference type="AlphaFoldDB" id="A0A9W6B8V8"/>
<evidence type="ECO:0000256" key="3">
    <source>
        <dbReference type="ARBA" id="ARBA00022741"/>
    </source>
</evidence>
<dbReference type="GO" id="GO:0016887">
    <property type="term" value="F:ATP hydrolysis activity"/>
    <property type="evidence" value="ECO:0007669"/>
    <property type="project" value="InterPro"/>
</dbReference>
<organism evidence="6 7">
    <name type="scientific">Neptunitalea chrysea</name>
    <dbReference type="NCBI Taxonomy" id="1647581"/>
    <lineage>
        <taxon>Bacteria</taxon>
        <taxon>Pseudomonadati</taxon>
        <taxon>Bacteroidota</taxon>
        <taxon>Flavobacteriia</taxon>
        <taxon>Flavobacteriales</taxon>
        <taxon>Flavobacteriaceae</taxon>
        <taxon>Neptunitalea</taxon>
    </lineage>
</organism>
<comment type="similarity">
    <text evidence="1">Belongs to the ABC transporter superfamily.</text>
</comment>
<feature type="domain" description="ABC transporter" evidence="5">
    <location>
        <begin position="301"/>
        <end position="551"/>
    </location>
</feature>
<evidence type="ECO:0000256" key="2">
    <source>
        <dbReference type="ARBA" id="ARBA00022448"/>
    </source>
</evidence>
<dbReference type="Gene3D" id="3.40.50.300">
    <property type="entry name" value="P-loop containing nucleotide triphosphate hydrolases"/>
    <property type="match status" value="2"/>
</dbReference>
<dbReference type="Proteomes" id="UP001143545">
    <property type="component" value="Unassembled WGS sequence"/>
</dbReference>
<dbReference type="GO" id="GO:0015833">
    <property type="term" value="P:peptide transport"/>
    <property type="evidence" value="ECO:0007669"/>
    <property type="project" value="InterPro"/>
</dbReference>
<dbReference type="Pfam" id="PF00005">
    <property type="entry name" value="ABC_tran"/>
    <property type="match status" value="2"/>
</dbReference>
<feature type="domain" description="ABC transporter" evidence="5">
    <location>
        <begin position="2"/>
        <end position="253"/>
    </location>
</feature>
<name>A0A9W6B8V8_9FLAO</name>
<dbReference type="NCBIfam" id="NF008453">
    <property type="entry name" value="PRK11308.1"/>
    <property type="match status" value="2"/>
</dbReference>
<dbReference type="FunFam" id="3.40.50.300:FF:000016">
    <property type="entry name" value="Oligopeptide ABC transporter ATP-binding component"/>
    <property type="match status" value="2"/>
</dbReference>
<evidence type="ECO:0000313" key="7">
    <source>
        <dbReference type="Proteomes" id="UP001143545"/>
    </source>
</evidence>
<keyword evidence="7" id="KW-1185">Reference proteome</keyword>
<dbReference type="RefSeq" id="WP_281754886.1">
    <property type="nucleotide sequence ID" value="NZ_BRVP01000014.1"/>
</dbReference>
<dbReference type="InterPro" id="IPR003439">
    <property type="entry name" value="ABC_transporter-like_ATP-bd"/>
</dbReference>
<dbReference type="InterPro" id="IPR003593">
    <property type="entry name" value="AAA+_ATPase"/>
</dbReference>